<gene>
    <name evidence="1" type="ORF">ACFOPH_19425</name>
</gene>
<name>A0ABV7PQA2_9BURK</name>
<protein>
    <recommendedName>
        <fullName evidence="3">Shikimate kinase</fullName>
    </recommendedName>
</protein>
<dbReference type="RefSeq" id="WP_379736982.1">
    <property type="nucleotide sequence ID" value="NZ_JBHRVV010000001.1"/>
</dbReference>
<evidence type="ECO:0000313" key="2">
    <source>
        <dbReference type="Proteomes" id="UP001595665"/>
    </source>
</evidence>
<reference evidence="2" key="1">
    <citation type="journal article" date="2019" name="Int. J. Syst. Evol. Microbiol.">
        <title>The Global Catalogue of Microorganisms (GCM) 10K type strain sequencing project: providing services to taxonomists for standard genome sequencing and annotation.</title>
        <authorList>
            <consortium name="The Broad Institute Genomics Platform"/>
            <consortium name="The Broad Institute Genome Sequencing Center for Infectious Disease"/>
            <person name="Wu L."/>
            <person name="Ma J."/>
        </authorList>
    </citation>
    <scope>NUCLEOTIDE SEQUENCE [LARGE SCALE GENOMIC DNA]</scope>
    <source>
        <strain evidence="2">CCM 7480</strain>
    </source>
</reference>
<evidence type="ECO:0000313" key="1">
    <source>
        <dbReference type="EMBL" id="MFC3460407.1"/>
    </source>
</evidence>
<keyword evidence="2" id="KW-1185">Reference proteome</keyword>
<comment type="caution">
    <text evidence="1">The sequence shown here is derived from an EMBL/GenBank/DDBJ whole genome shotgun (WGS) entry which is preliminary data.</text>
</comment>
<dbReference type="InterPro" id="IPR027417">
    <property type="entry name" value="P-loop_NTPase"/>
</dbReference>
<dbReference type="PANTHER" id="PTHR37816">
    <property type="entry name" value="YALI0E33011P"/>
    <property type="match status" value="1"/>
</dbReference>
<accession>A0ABV7PQA2</accession>
<dbReference type="EMBL" id="JBHRVV010000001">
    <property type="protein sequence ID" value="MFC3460407.1"/>
    <property type="molecule type" value="Genomic_DNA"/>
</dbReference>
<dbReference type="PANTHER" id="PTHR37816:SF1">
    <property type="entry name" value="TOXIN"/>
    <property type="match status" value="1"/>
</dbReference>
<evidence type="ECO:0008006" key="3">
    <source>
        <dbReference type="Google" id="ProtNLM"/>
    </source>
</evidence>
<dbReference type="InterPro" id="IPR052922">
    <property type="entry name" value="Cytidylate_Kinase-2"/>
</dbReference>
<dbReference type="Gene3D" id="3.40.50.300">
    <property type="entry name" value="P-loop containing nucleotide triphosphate hydrolases"/>
    <property type="match status" value="1"/>
</dbReference>
<proteinExistence type="predicted"/>
<sequence>MRVLIMGNSDSGKSHRAQALAAQHGLVHLDLDTIVWEPGQIAVPRAPEQVRADLQAFVDRHTGWIAEGCYGDLVEAALPWCSELVFMNPGLDVCLENNRKRPWEPHKYASMEAQQSKLPFLLDWVAGYYTRNDAMSYARHRRLFDGYRGNKTEVTVLS</sequence>
<organism evidence="1 2">
    <name type="scientific">Massilia haematophila</name>
    <dbReference type="NCBI Taxonomy" id="457923"/>
    <lineage>
        <taxon>Bacteria</taxon>
        <taxon>Pseudomonadati</taxon>
        <taxon>Pseudomonadota</taxon>
        <taxon>Betaproteobacteria</taxon>
        <taxon>Burkholderiales</taxon>
        <taxon>Oxalobacteraceae</taxon>
        <taxon>Telluria group</taxon>
        <taxon>Massilia</taxon>
    </lineage>
</organism>
<dbReference type="SUPFAM" id="SSF52540">
    <property type="entry name" value="P-loop containing nucleoside triphosphate hydrolases"/>
    <property type="match status" value="1"/>
</dbReference>
<dbReference type="Proteomes" id="UP001595665">
    <property type="component" value="Unassembled WGS sequence"/>
</dbReference>